<proteinExistence type="predicted"/>
<dbReference type="EMBL" id="BPLR01002328">
    <property type="protein sequence ID" value="GIX72548.1"/>
    <property type="molecule type" value="Genomic_DNA"/>
</dbReference>
<reference evidence="1 2" key="1">
    <citation type="submission" date="2021-06" db="EMBL/GenBank/DDBJ databases">
        <title>Caerostris extrusa draft genome.</title>
        <authorList>
            <person name="Kono N."/>
            <person name="Arakawa K."/>
        </authorList>
    </citation>
    <scope>NUCLEOTIDE SEQUENCE [LARGE SCALE GENOMIC DNA]</scope>
</reference>
<gene>
    <name evidence="1" type="ORF">CEXT_76901</name>
</gene>
<evidence type="ECO:0008006" key="3">
    <source>
        <dbReference type="Google" id="ProtNLM"/>
    </source>
</evidence>
<dbReference type="AlphaFoldDB" id="A0AAV4MJP0"/>
<evidence type="ECO:0000313" key="1">
    <source>
        <dbReference type="EMBL" id="GIX72548.1"/>
    </source>
</evidence>
<name>A0AAV4MJP0_CAEEX</name>
<keyword evidence="2" id="KW-1185">Reference proteome</keyword>
<organism evidence="1 2">
    <name type="scientific">Caerostris extrusa</name>
    <name type="common">Bark spider</name>
    <name type="synonym">Caerostris bankana</name>
    <dbReference type="NCBI Taxonomy" id="172846"/>
    <lineage>
        <taxon>Eukaryota</taxon>
        <taxon>Metazoa</taxon>
        <taxon>Ecdysozoa</taxon>
        <taxon>Arthropoda</taxon>
        <taxon>Chelicerata</taxon>
        <taxon>Arachnida</taxon>
        <taxon>Araneae</taxon>
        <taxon>Araneomorphae</taxon>
        <taxon>Entelegynae</taxon>
        <taxon>Araneoidea</taxon>
        <taxon>Araneidae</taxon>
        <taxon>Caerostris</taxon>
    </lineage>
</organism>
<accession>A0AAV4MJP0</accession>
<protein>
    <recommendedName>
        <fullName evidence="3">Ribosomal protein S10</fullName>
    </recommendedName>
</protein>
<comment type="caution">
    <text evidence="1">The sequence shown here is derived from an EMBL/GenBank/DDBJ whole genome shotgun (WGS) entry which is preliminary data.</text>
</comment>
<evidence type="ECO:0000313" key="2">
    <source>
        <dbReference type="Proteomes" id="UP001054945"/>
    </source>
</evidence>
<dbReference type="Proteomes" id="UP001054945">
    <property type="component" value="Unassembled WGS sequence"/>
</dbReference>
<sequence length="171" mass="19927">MVFHAVASSVLTSGRRYYLLMGMGRRVLNATGRIQSPLKWFLLQKKLEGNGKRWVFMLLLISFVNKREEISSANGYGKTRIKCYRYNPKSFEMVPIPKKLKESKSRLELLSGTVLHLRHSYQQLQNPPLQLPQSLFLTIDDDDDNDNISRISGGTDRPPLRRTRLFKQRRF</sequence>